<feature type="region of interest" description="Disordered" evidence="1">
    <location>
        <begin position="425"/>
        <end position="444"/>
    </location>
</feature>
<keyword evidence="4" id="KW-1185">Reference proteome</keyword>
<name>A0A1I3Z3Q9_9HYPH</name>
<sequence>MPLTSDSYKSDYTNIWKLHRLYPSSHSQKNVEEETYIYGNYYIEGIGTDTGNIDSPNGQISGSGDYGVLAKSEKGASQAWEFVSAYASYNITRIEVDVFGFSRGAAAARHYAHVLNLFQAIYGPYYKTTRHMGYNRTKTKQNMEGEKRRVMCLKVRGDKSLYSIFHEIPTKLQFIGLFYTVPSISSPRHFDFSPQNNDNGSVLLHLPVGIAERKVAHLTAINERRKNFALKSILSSPVDCEVPEGKTQGNHIEECLYGSHSDIGGGYLSGGTEVDLGTNPSAVERAIDEGRIGSVDDPFCETTDAYYSAQVKECTYEGENGRITQKSVNDEIFEATMQRDYVDGALSRIALHKMHAYAVSSNVPLIPIQHEDEVGTLTEQPANPIQGLTDMSDELKLIDEKTHNNAPLSVEEQKLLNRKYIHNSDKDSLGHAPTKSGKRVIFAN</sequence>
<accession>A0A1I3Z3Q9</accession>
<feature type="domain" description="T6SS Phospholipase effector Tle1-like catalytic" evidence="2">
    <location>
        <begin position="9"/>
        <end position="270"/>
    </location>
</feature>
<evidence type="ECO:0000259" key="2">
    <source>
        <dbReference type="Pfam" id="PF09994"/>
    </source>
</evidence>
<protein>
    <submittedName>
        <fullName evidence="3">Uncharacterized alpha/beta hydrolase domain</fullName>
    </submittedName>
</protein>
<comment type="caution">
    <text evidence="3">The sequence shown here is derived from an EMBL/GenBank/DDBJ whole genome shotgun (WGS) entry which is preliminary data.</text>
</comment>
<dbReference type="PANTHER" id="PTHR33840">
    <property type="match status" value="1"/>
</dbReference>
<dbReference type="Proteomes" id="UP000199598">
    <property type="component" value="Unassembled WGS sequence"/>
</dbReference>
<dbReference type="Pfam" id="PF09994">
    <property type="entry name" value="T6SS_Tle1-like_cat"/>
    <property type="match status" value="1"/>
</dbReference>
<reference evidence="3 4" key="1">
    <citation type="submission" date="2016-10" db="EMBL/GenBank/DDBJ databases">
        <authorList>
            <person name="Varghese N."/>
            <person name="Submissions S."/>
        </authorList>
    </citation>
    <scope>NUCLEOTIDE SEQUENCE [LARGE SCALE GENOMIC DNA]</scope>
    <source>
        <strain evidence="3 4">DSM 16392</strain>
    </source>
</reference>
<gene>
    <name evidence="3" type="ORF">SAMN04488518_104402</name>
</gene>
<dbReference type="PANTHER" id="PTHR33840:SF1">
    <property type="entry name" value="TLE1 PHOSPHOLIPASE DOMAIN-CONTAINING PROTEIN"/>
    <property type="match status" value="1"/>
</dbReference>
<evidence type="ECO:0000256" key="1">
    <source>
        <dbReference type="SAM" id="MobiDB-lite"/>
    </source>
</evidence>
<keyword evidence="3" id="KW-0378">Hydrolase</keyword>
<dbReference type="GO" id="GO:0016787">
    <property type="term" value="F:hydrolase activity"/>
    <property type="evidence" value="ECO:0007669"/>
    <property type="project" value="UniProtKB-KW"/>
</dbReference>
<dbReference type="EMBL" id="FOSK01000004">
    <property type="protein sequence ID" value="SFK38687.1"/>
    <property type="molecule type" value="Genomic_DNA"/>
</dbReference>
<organism evidence="3 4">
    <name type="scientific">Pseudovibrio ascidiaceicola</name>
    <dbReference type="NCBI Taxonomy" id="285279"/>
    <lineage>
        <taxon>Bacteria</taxon>
        <taxon>Pseudomonadati</taxon>
        <taxon>Pseudomonadota</taxon>
        <taxon>Alphaproteobacteria</taxon>
        <taxon>Hyphomicrobiales</taxon>
        <taxon>Stappiaceae</taxon>
        <taxon>Pseudovibrio</taxon>
    </lineage>
</organism>
<evidence type="ECO:0000313" key="4">
    <source>
        <dbReference type="Proteomes" id="UP000199598"/>
    </source>
</evidence>
<evidence type="ECO:0000313" key="3">
    <source>
        <dbReference type="EMBL" id="SFK38687.1"/>
    </source>
</evidence>
<proteinExistence type="predicted"/>
<dbReference type="InterPro" id="IPR018712">
    <property type="entry name" value="Tle1-like_cat"/>
</dbReference>